<dbReference type="Proteomes" id="UP001172083">
    <property type="component" value="Unassembled WGS sequence"/>
</dbReference>
<accession>A0ABT8LD61</accession>
<dbReference type="InterPro" id="IPR011050">
    <property type="entry name" value="Pectin_lyase_fold/virulence"/>
</dbReference>
<name>A0ABT8LD61_9BACT</name>
<protein>
    <submittedName>
        <fullName evidence="2">PKD domain-containing protein</fullName>
    </submittedName>
</protein>
<dbReference type="Gene3D" id="2.60.40.10">
    <property type="entry name" value="Immunoglobulins"/>
    <property type="match status" value="6"/>
</dbReference>
<dbReference type="InterPro" id="IPR006626">
    <property type="entry name" value="PbH1"/>
</dbReference>
<dbReference type="SMART" id="SM00089">
    <property type="entry name" value="PKD"/>
    <property type="match status" value="6"/>
</dbReference>
<keyword evidence="3" id="KW-1185">Reference proteome</keyword>
<dbReference type="InterPro" id="IPR039448">
    <property type="entry name" value="Beta_helix"/>
</dbReference>
<reference evidence="2" key="1">
    <citation type="submission" date="2023-06" db="EMBL/GenBank/DDBJ databases">
        <title>Genomic of Agaribacillus aureum.</title>
        <authorList>
            <person name="Wang G."/>
        </authorList>
    </citation>
    <scope>NUCLEOTIDE SEQUENCE</scope>
    <source>
        <strain evidence="2">BMA12</strain>
    </source>
</reference>
<dbReference type="RefSeq" id="WP_346760024.1">
    <property type="nucleotide sequence ID" value="NZ_JAUJEB010000005.1"/>
</dbReference>
<evidence type="ECO:0000259" key="1">
    <source>
        <dbReference type="PROSITE" id="PS50093"/>
    </source>
</evidence>
<comment type="caution">
    <text evidence="2">The sequence shown here is derived from an EMBL/GenBank/DDBJ whole genome shotgun (WGS) entry which is preliminary data.</text>
</comment>
<dbReference type="InterPro" id="IPR013783">
    <property type="entry name" value="Ig-like_fold"/>
</dbReference>
<dbReference type="SUPFAM" id="SSF49299">
    <property type="entry name" value="PKD domain"/>
    <property type="match status" value="6"/>
</dbReference>
<dbReference type="InterPro" id="IPR029865">
    <property type="entry name" value="KIAA0319-like"/>
</dbReference>
<dbReference type="PROSITE" id="PS50093">
    <property type="entry name" value="PKD"/>
    <property type="match status" value="1"/>
</dbReference>
<dbReference type="Gene3D" id="2.160.20.10">
    <property type="entry name" value="Single-stranded right-handed beta-helix, Pectin lyase-like"/>
    <property type="match status" value="2"/>
</dbReference>
<dbReference type="CDD" id="cd00146">
    <property type="entry name" value="PKD"/>
    <property type="match status" value="2"/>
</dbReference>
<sequence>MNRSKSNPVLYLLLSHLFGAILISCGIPDEFPPVAQPPPQSPNIYVVNESTFYPYDTVHLAIDHPSDSNIKFEWEQLIKVGDTLIVSKSPEAKFIAYQPGEFVISAKSCLGLLKSQPTNFTITVKEKTDPQIPTAIIRIAQPKVVLGTPILLSASESFDPQNEPLSYSWKSLNGGEFLDTGSENTTFTASEKGKYIVTLQVTDASLNKSLLTIDSVTINAGLPPIINLKSHKSNLTVSEILTLDASESSDPDNHSVKFEWRSIVEDGVITNSGATATFKSDIAGHYVIYLKVTDEFGYSTQEFINLTVGTPPPQKVPQACLNNTTFIAEPNQLVPLDASCSSDPQNLTLSYNWQLLNGGELTDINNTQAKFHSGISGTYLVSLVVDNGIHSSIPVLATITVNADERPTADAGPDKVLRCCAEIFLDGSQSLDPEGAELAYLWEPLNGGIIISSTDQSPSFNVSVPGTYSILLKVSDGTNESAPDIVNITYQANQRPIASAGLDLTTTIGEPVSLDASNSSDADGDPLKYEWEVLNGGVITNSDQQVATFSANEPMTYSIALTVSDTWDDSYIDIVNVVVTDPDPSDPLPGSIPLADAGADNSYLLFEANNVQLDGSASSDPSGKTLTFSWLGAETNPTPFNDYTSSKITPELNLTQPGQYAFILTVFNGTQYSLPDQVLITVENPDLFVSKTDPSDATHFNTITEALEVAQPGYLIFVKPGIYNENVDNFISNVTLLSTNLPETIIDGGNTASTITLNNVNIATIRGFTIKNGGDNLNTGGITCINSTSSINIIDNLIEGNIDGIRLIDANDIVVEGCQIKANVYNGIRTNNSSFNVFDCVIESNGKDIPDDPVGPAGITVENSSAGTNNALSININQNIFLDNENNHIKLTNNSRVVVRGNTFQGIGGGIIATEFSKAVMTIDNNRFEGTTGSPIFCIDSEVDILSNWLYSLNTTMVSGINLVSCSGIVRENTIDAYPIGIEVSAGYPPCPTIENTNIFTNNGQDLDYSNTKCSDPN</sequence>
<organism evidence="2 3">
    <name type="scientific">Agaribacillus aureus</name>
    <dbReference type="NCBI Taxonomy" id="3051825"/>
    <lineage>
        <taxon>Bacteria</taxon>
        <taxon>Pseudomonadati</taxon>
        <taxon>Bacteroidota</taxon>
        <taxon>Cytophagia</taxon>
        <taxon>Cytophagales</taxon>
        <taxon>Splendidivirgaceae</taxon>
        <taxon>Agaribacillus</taxon>
    </lineage>
</organism>
<dbReference type="PROSITE" id="PS51257">
    <property type="entry name" value="PROKAR_LIPOPROTEIN"/>
    <property type="match status" value="1"/>
</dbReference>
<dbReference type="PANTHER" id="PTHR46182">
    <property type="entry name" value="FI19480P1"/>
    <property type="match status" value="1"/>
</dbReference>
<dbReference type="InterPro" id="IPR000601">
    <property type="entry name" value="PKD_dom"/>
</dbReference>
<dbReference type="InterPro" id="IPR022409">
    <property type="entry name" value="PKD/Chitinase_dom"/>
</dbReference>
<dbReference type="EMBL" id="JAUJEB010000005">
    <property type="protein sequence ID" value="MDN5214685.1"/>
    <property type="molecule type" value="Genomic_DNA"/>
</dbReference>
<dbReference type="Pfam" id="PF22352">
    <property type="entry name" value="K319L-like_PKD"/>
    <property type="match status" value="5"/>
</dbReference>
<dbReference type="SMART" id="SM00710">
    <property type="entry name" value="PbH1"/>
    <property type="match status" value="6"/>
</dbReference>
<gene>
    <name evidence="2" type="ORF">QQ020_21580</name>
</gene>
<dbReference type="InterPro" id="IPR012334">
    <property type="entry name" value="Pectin_lyas_fold"/>
</dbReference>
<evidence type="ECO:0000313" key="2">
    <source>
        <dbReference type="EMBL" id="MDN5214685.1"/>
    </source>
</evidence>
<dbReference type="Pfam" id="PF13229">
    <property type="entry name" value="Beta_helix"/>
    <property type="match status" value="1"/>
</dbReference>
<proteinExistence type="predicted"/>
<dbReference type="SUPFAM" id="SSF51126">
    <property type="entry name" value="Pectin lyase-like"/>
    <property type="match status" value="1"/>
</dbReference>
<evidence type="ECO:0000313" key="3">
    <source>
        <dbReference type="Proteomes" id="UP001172083"/>
    </source>
</evidence>
<feature type="domain" description="PKD" evidence="1">
    <location>
        <begin position="512"/>
        <end position="566"/>
    </location>
</feature>
<dbReference type="InterPro" id="IPR035986">
    <property type="entry name" value="PKD_dom_sf"/>
</dbReference>
<dbReference type="PANTHER" id="PTHR46182:SF2">
    <property type="entry name" value="FI19480P1"/>
    <property type="match status" value="1"/>
</dbReference>